<accession>A0ACC2DXL7</accession>
<organism evidence="1 2">
    <name type="scientific">Diphasiastrum complanatum</name>
    <name type="common">Issler's clubmoss</name>
    <name type="synonym">Lycopodium complanatum</name>
    <dbReference type="NCBI Taxonomy" id="34168"/>
    <lineage>
        <taxon>Eukaryota</taxon>
        <taxon>Viridiplantae</taxon>
        <taxon>Streptophyta</taxon>
        <taxon>Embryophyta</taxon>
        <taxon>Tracheophyta</taxon>
        <taxon>Lycopodiopsida</taxon>
        <taxon>Lycopodiales</taxon>
        <taxon>Lycopodiaceae</taxon>
        <taxon>Lycopodioideae</taxon>
        <taxon>Diphasiastrum</taxon>
    </lineage>
</organism>
<sequence length="102" mass="11513">MIAECEGKEQEEKEKKKKKKKKAMAALTTVIFAVVGLIVVWAGIELTCRPCLQYGRSALDRSLNPDYDPDDEIDNQHLIRSDEQHNEAEDVIDEKKPSTIGV</sequence>
<reference evidence="2" key="1">
    <citation type="journal article" date="2024" name="Proc. Natl. Acad. Sci. U.S.A.">
        <title>Extraordinary preservation of gene collinearity over three hundred million years revealed in homosporous lycophytes.</title>
        <authorList>
            <person name="Li C."/>
            <person name="Wickell D."/>
            <person name="Kuo L.Y."/>
            <person name="Chen X."/>
            <person name="Nie B."/>
            <person name="Liao X."/>
            <person name="Peng D."/>
            <person name="Ji J."/>
            <person name="Jenkins J."/>
            <person name="Williams M."/>
            <person name="Shu S."/>
            <person name="Plott C."/>
            <person name="Barry K."/>
            <person name="Rajasekar S."/>
            <person name="Grimwood J."/>
            <person name="Han X."/>
            <person name="Sun S."/>
            <person name="Hou Z."/>
            <person name="He W."/>
            <person name="Dai G."/>
            <person name="Sun C."/>
            <person name="Schmutz J."/>
            <person name="Leebens-Mack J.H."/>
            <person name="Li F.W."/>
            <person name="Wang L."/>
        </authorList>
    </citation>
    <scope>NUCLEOTIDE SEQUENCE [LARGE SCALE GENOMIC DNA]</scope>
    <source>
        <strain evidence="2">cv. PW_Plant_1</strain>
    </source>
</reference>
<keyword evidence="2" id="KW-1185">Reference proteome</keyword>
<dbReference type="EMBL" id="CM055095">
    <property type="protein sequence ID" value="KAJ7559021.1"/>
    <property type="molecule type" value="Genomic_DNA"/>
</dbReference>
<proteinExistence type="predicted"/>
<evidence type="ECO:0000313" key="1">
    <source>
        <dbReference type="EMBL" id="KAJ7559021.1"/>
    </source>
</evidence>
<protein>
    <submittedName>
        <fullName evidence="1">Uncharacterized protein</fullName>
    </submittedName>
</protein>
<name>A0ACC2DXL7_DIPCM</name>
<evidence type="ECO:0000313" key="2">
    <source>
        <dbReference type="Proteomes" id="UP001162992"/>
    </source>
</evidence>
<dbReference type="Proteomes" id="UP001162992">
    <property type="component" value="Chromosome 4"/>
</dbReference>
<gene>
    <name evidence="1" type="ORF">O6H91_04G066300</name>
</gene>
<comment type="caution">
    <text evidence="1">The sequence shown here is derived from an EMBL/GenBank/DDBJ whole genome shotgun (WGS) entry which is preliminary data.</text>
</comment>